<keyword evidence="3" id="KW-1185">Reference proteome</keyword>
<name>A0A2Z6I7Y4_9BURK</name>
<dbReference type="RefSeq" id="WP_232008812.1">
    <property type="nucleotide sequence ID" value="NZ_AP018786.1"/>
</dbReference>
<feature type="chain" id="PRO_5016399516" description="Thioredoxin-like fold domain-containing protein" evidence="1">
    <location>
        <begin position="28"/>
        <end position="204"/>
    </location>
</feature>
<evidence type="ECO:0008006" key="4">
    <source>
        <dbReference type="Google" id="ProtNLM"/>
    </source>
</evidence>
<dbReference type="AlphaFoldDB" id="A0A2Z6I7Y4"/>
<accession>A0A2Z6I7Y4</accession>
<dbReference type="InterPro" id="IPR036249">
    <property type="entry name" value="Thioredoxin-like_sf"/>
</dbReference>
<dbReference type="InterPro" id="IPR006311">
    <property type="entry name" value="TAT_signal"/>
</dbReference>
<evidence type="ECO:0000313" key="2">
    <source>
        <dbReference type="EMBL" id="BBF22489.1"/>
    </source>
</evidence>
<dbReference type="Proteomes" id="UP000271003">
    <property type="component" value="Chromosome"/>
</dbReference>
<dbReference type="EMBL" id="AP018786">
    <property type="protein sequence ID" value="BBF22489.1"/>
    <property type="molecule type" value="Genomic_DNA"/>
</dbReference>
<dbReference type="SUPFAM" id="SSF52833">
    <property type="entry name" value="Thioredoxin-like"/>
    <property type="match status" value="1"/>
</dbReference>
<keyword evidence="1" id="KW-0732">Signal</keyword>
<evidence type="ECO:0000313" key="3">
    <source>
        <dbReference type="Proteomes" id="UP000271003"/>
    </source>
</evidence>
<gene>
    <name evidence="2" type="ORF">SUTMEG_03800</name>
</gene>
<protein>
    <recommendedName>
        <fullName evidence="4">Thioredoxin-like fold domain-containing protein</fullName>
    </recommendedName>
</protein>
<organism evidence="2 3">
    <name type="scientific">Sutterella megalosphaeroides</name>
    <dbReference type="NCBI Taxonomy" id="2494234"/>
    <lineage>
        <taxon>Bacteria</taxon>
        <taxon>Pseudomonadati</taxon>
        <taxon>Pseudomonadota</taxon>
        <taxon>Betaproteobacteria</taxon>
        <taxon>Burkholderiales</taxon>
        <taxon>Sutterellaceae</taxon>
        <taxon>Sutterella</taxon>
    </lineage>
</organism>
<dbReference type="PROSITE" id="PS51318">
    <property type="entry name" value="TAT"/>
    <property type="match status" value="1"/>
</dbReference>
<dbReference type="KEGG" id="sutt:SUTMEG_03800"/>
<proteinExistence type="predicted"/>
<dbReference type="Gene3D" id="3.40.30.10">
    <property type="entry name" value="Glutaredoxin"/>
    <property type="match status" value="1"/>
</dbReference>
<reference evidence="2 3" key="1">
    <citation type="journal article" date="2018" name="Int. J. Syst. Evol. Microbiol.">
        <title>Mesosutterella multiformis gen. nov., sp. nov., a member of the family Sutterellaceae and Sutterella megalosphaeroides sp. nov., isolated from human faeces.</title>
        <authorList>
            <person name="Sakamoto M."/>
            <person name="Ikeyama N."/>
            <person name="Kunihiro T."/>
            <person name="Iino T."/>
            <person name="Yuki M."/>
            <person name="Ohkuma M."/>
        </authorList>
    </citation>
    <scope>NUCLEOTIDE SEQUENCE [LARGE SCALE GENOMIC DNA]</scope>
    <source>
        <strain evidence="2 3">6FBBBH3</strain>
    </source>
</reference>
<sequence length="204" mass="22809">MTRFSRREALFGAALLAAGGFVAPASAYTSSWPAKPAVPTDLNAEELFCELEKNGRGVTLKGPEDADDLIVVRMVFDTQCPWCLWQMNQYAPFRDRVRFVWHPVAVLSRWSAPQGAAILSAKDPEATLVEHETHFRDADFRGLDVRKMQLPDDAIDAVWTNSKIYRRAGGRDVPFGVARMPDGRYVPLPEEKTQDFAEALGLKL</sequence>
<evidence type="ECO:0000256" key="1">
    <source>
        <dbReference type="SAM" id="SignalP"/>
    </source>
</evidence>
<feature type="signal peptide" evidence="1">
    <location>
        <begin position="1"/>
        <end position="27"/>
    </location>
</feature>